<feature type="domain" description="ChrR-like cupin" evidence="1">
    <location>
        <begin position="119"/>
        <end position="217"/>
    </location>
</feature>
<dbReference type="RefSeq" id="WP_099018053.1">
    <property type="nucleotide sequence ID" value="NZ_NIHB01000001.1"/>
</dbReference>
<evidence type="ECO:0000259" key="1">
    <source>
        <dbReference type="Pfam" id="PF12973"/>
    </source>
</evidence>
<sequence length="228" mass="25491">MSKHLNMDFSQKVVIHTEEMEWSPSPSPKVFRKQLARAEAESGHATSVVKYAAGASFDSHQHPKGEEIWVLDGVFSDEHGDYPAGTYLRNPAGSSHAPFSKNGCALLVKLCQFQSTDMAEIRIDTNTAEWRAGIGGLSVMPLHQHLHENTALVKWPKGEIFQAHTHFGGEEIFVLSGTFKDQYGIYPKGSWIRSPHLSGHHPYVDEETIIWVKTGHLPLIDSYQDDQT</sequence>
<comment type="caution">
    <text evidence="2">The sequence shown here is derived from an EMBL/GenBank/DDBJ whole genome shotgun (WGS) entry which is preliminary data.</text>
</comment>
<dbReference type="Pfam" id="PF12973">
    <property type="entry name" value="Cupin_7"/>
    <property type="match status" value="2"/>
</dbReference>
<accession>A0A4R6XYI5</accession>
<dbReference type="InterPro" id="IPR014710">
    <property type="entry name" value="RmlC-like_jellyroll"/>
</dbReference>
<protein>
    <submittedName>
        <fullName evidence="2">ChrR-like anti-ECFsigma factor</fullName>
    </submittedName>
</protein>
<organism evidence="2 3">
    <name type="scientific">Marinicella litoralis</name>
    <dbReference type="NCBI Taxonomy" id="644220"/>
    <lineage>
        <taxon>Bacteria</taxon>
        <taxon>Pseudomonadati</taxon>
        <taxon>Pseudomonadota</taxon>
        <taxon>Gammaproteobacteria</taxon>
        <taxon>Lysobacterales</taxon>
        <taxon>Marinicellaceae</taxon>
        <taxon>Marinicella</taxon>
    </lineage>
</organism>
<dbReference type="InterPro" id="IPR011051">
    <property type="entry name" value="RmlC_Cupin_sf"/>
</dbReference>
<dbReference type="Proteomes" id="UP000295724">
    <property type="component" value="Unassembled WGS sequence"/>
</dbReference>
<dbReference type="CDD" id="cd20303">
    <property type="entry name" value="cupin_ChrR_1"/>
    <property type="match status" value="2"/>
</dbReference>
<evidence type="ECO:0000313" key="3">
    <source>
        <dbReference type="Proteomes" id="UP000295724"/>
    </source>
</evidence>
<dbReference type="InterPro" id="IPR025979">
    <property type="entry name" value="ChrR-like_cupin_dom"/>
</dbReference>
<evidence type="ECO:0000313" key="2">
    <source>
        <dbReference type="EMBL" id="TDR23297.1"/>
    </source>
</evidence>
<dbReference type="Gene3D" id="2.60.120.10">
    <property type="entry name" value="Jelly Rolls"/>
    <property type="match status" value="1"/>
</dbReference>
<proteinExistence type="predicted"/>
<dbReference type="SUPFAM" id="SSF51182">
    <property type="entry name" value="RmlC-like cupins"/>
    <property type="match status" value="2"/>
</dbReference>
<name>A0A4R6XYI5_9GAMM</name>
<dbReference type="OrthoDB" id="9801227at2"/>
<reference evidence="2 3" key="1">
    <citation type="submission" date="2019-03" db="EMBL/GenBank/DDBJ databases">
        <title>Genomic Encyclopedia of Type Strains, Phase IV (KMG-IV): sequencing the most valuable type-strain genomes for metagenomic binning, comparative biology and taxonomic classification.</title>
        <authorList>
            <person name="Goeker M."/>
        </authorList>
    </citation>
    <scope>NUCLEOTIDE SEQUENCE [LARGE SCALE GENOMIC DNA]</scope>
    <source>
        <strain evidence="2 3">DSM 25488</strain>
    </source>
</reference>
<dbReference type="AlphaFoldDB" id="A0A4R6XYI5"/>
<keyword evidence="3" id="KW-1185">Reference proteome</keyword>
<dbReference type="EMBL" id="SNZB01000001">
    <property type="protein sequence ID" value="TDR23297.1"/>
    <property type="molecule type" value="Genomic_DNA"/>
</dbReference>
<gene>
    <name evidence="2" type="ORF">C8D91_0157</name>
</gene>
<feature type="domain" description="ChrR-like cupin" evidence="1">
    <location>
        <begin position="11"/>
        <end position="113"/>
    </location>
</feature>